<dbReference type="OrthoDB" id="283030at2"/>
<dbReference type="EMBL" id="CP036273">
    <property type="protein sequence ID" value="QDU22561.1"/>
    <property type="molecule type" value="Genomic_DNA"/>
</dbReference>
<dbReference type="AlphaFoldDB" id="A0A517XYK0"/>
<sequence length="272" mass="29803">MIKKLILMAVVGGVAVAALKGTRVGSFVRNEIRSVREAAEEQIPPEREIARLRAEVRNLDGDHVKVVKQLAHVMAEQVETRDRVAALTKRKGEVAEVMRARETAVRAAEEKAKAGEVNVSVSIGDQSYSLAAGRTRLKDAVSTYVDVDQSLTRTRAKLESQSRIIEQLERQRAAFGRLKADLDAAIDELEEQVHALNLQQMESRYQTDGTRAAQIKESIAAARKRLQEKRIELNLLQSDGRPAGAGETVDEIMAPVTTPRPAAPAVPAAQTD</sequence>
<name>A0A517XYK0_9BACT</name>
<evidence type="ECO:0000256" key="1">
    <source>
        <dbReference type="SAM" id="Coils"/>
    </source>
</evidence>
<keyword evidence="1" id="KW-0175">Coiled coil</keyword>
<proteinExistence type="predicted"/>
<protein>
    <submittedName>
        <fullName evidence="3">Chromosome partition protein Smc</fullName>
    </submittedName>
</protein>
<dbReference type="KEGG" id="uli:ETAA1_45440"/>
<gene>
    <name evidence="3" type="primary">smc_8</name>
    <name evidence="3" type="ORF">ETAA1_45440</name>
</gene>
<evidence type="ECO:0000256" key="2">
    <source>
        <dbReference type="SAM" id="MobiDB-lite"/>
    </source>
</evidence>
<evidence type="ECO:0000313" key="3">
    <source>
        <dbReference type="EMBL" id="QDU22561.1"/>
    </source>
</evidence>
<dbReference type="RefSeq" id="WP_145242395.1">
    <property type="nucleotide sequence ID" value="NZ_CP036273.1"/>
</dbReference>
<reference evidence="3 4" key="1">
    <citation type="submission" date="2019-02" db="EMBL/GenBank/DDBJ databases">
        <title>Deep-cultivation of Planctomycetes and their phenomic and genomic characterization uncovers novel biology.</title>
        <authorList>
            <person name="Wiegand S."/>
            <person name="Jogler M."/>
            <person name="Boedeker C."/>
            <person name="Pinto D."/>
            <person name="Vollmers J."/>
            <person name="Rivas-Marin E."/>
            <person name="Kohn T."/>
            <person name="Peeters S.H."/>
            <person name="Heuer A."/>
            <person name="Rast P."/>
            <person name="Oberbeckmann S."/>
            <person name="Bunk B."/>
            <person name="Jeske O."/>
            <person name="Meyerdierks A."/>
            <person name="Storesund J.E."/>
            <person name="Kallscheuer N."/>
            <person name="Luecker S."/>
            <person name="Lage O.M."/>
            <person name="Pohl T."/>
            <person name="Merkel B.J."/>
            <person name="Hornburger P."/>
            <person name="Mueller R.-W."/>
            <person name="Bruemmer F."/>
            <person name="Labrenz M."/>
            <person name="Spormann A.M."/>
            <person name="Op den Camp H."/>
            <person name="Overmann J."/>
            <person name="Amann R."/>
            <person name="Jetten M.S.M."/>
            <person name="Mascher T."/>
            <person name="Medema M.H."/>
            <person name="Devos D.P."/>
            <person name="Kaster A.-K."/>
            <person name="Ovreas L."/>
            <person name="Rohde M."/>
            <person name="Galperin M.Y."/>
            <person name="Jogler C."/>
        </authorList>
    </citation>
    <scope>NUCLEOTIDE SEQUENCE [LARGE SCALE GENOMIC DNA]</scope>
    <source>
        <strain evidence="3 4">ETA_A1</strain>
    </source>
</reference>
<evidence type="ECO:0000313" key="4">
    <source>
        <dbReference type="Proteomes" id="UP000319576"/>
    </source>
</evidence>
<feature type="compositionally biased region" description="Low complexity" evidence="2">
    <location>
        <begin position="254"/>
        <end position="272"/>
    </location>
</feature>
<accession>A0A517XYK0</accession>
<feature type="region of interest" description="Disordered" evidence="2">
    <location>
        <begin position="253"/>
        <end position="272"/>
    </location>
</feature>
<dbReference type="Proteomes" id="UP000319576">
    <property type="component" value="Chromosome"/>
</dbReference>
<feature type="coiled-coil region" evidence="1">
    <location>
        <begin position="151"/>
        <end position="239"/>
    </location>
</feature>
<keyword evidence="4" id="KW-1185">Reference proteome</keyword>
<organism evidence="3 4">
    <name type="scientific">Urbifossiella limnaea</name>
    <dbReference type="NCBI Taxonomy" id="2528023"/>
    <lineage>
        <taxon>Bacteria</taxon>
        <taxon>Pseudomonadati</taxon>
        <taxon>Planctomycetota</taxon>
        <taxon>Planctomycetia</taxon>
        <taxon>Gemmatales</taxon>
        <taxon>Gemmataceae</taxon>
        <taxon>Urbifossiella</taxon>
    </lineage>
</organism>